<organism evidence="1 2">
    <name type="scientific">Candidatus Similichlamydia laticola</name>
    <dbReference type="NCBI Taxonomy" id="2170265"/>
    <lineage>
        <taxon>Bacteria</taxon>
        <taxon>Pseudomonadati</taxon>
        <taxon>Chlamydiota</taxon>
        <taxon>Chlamydiia</taxon>
        <taxon>Parachlamydiales</taxon>
        <taxon>Candidatus Parilichlamydiaceae</taxon>
        <taxon>Candidatus Similichlamydia</taxon>
    </lineage>
</organism>
<name>A0A369KC33_9BACT</name>
<dbReference type="AlphaFoldDB" id="A0A369KC33"/>
<keyword evidence="2" id="KW-1185">Reference proteome</keyword>
<accession>A0A369KC33</accession>
<comment type="caution">
    <text evidence="1">The sequence shown here is derived from an EMBL/GenBank/DDBJ whole genome shotgun (WGS) entry which is preliminary data.</text>
</comment>
<proteinExistence type="predicted"/>
<dbReference type="OrthoDB" id="19453at2"/>
<dbReference type="RefSeq" id="WP_114544653.1">
    <property type="nucleotide sequence ID" value="NZ_QQBG01000028.1"/>
</dbReference>
<reference evidence="1 2" key="1">
    <citation type="submission" date="2018-07" db="EMBL/GenBank/DDBJ databases">
        <title>Comparative genomics of the Candidatus Parilichlamydiaceae reveals evidence of convergent evolution and genome reduction in the phylum Chlamydiae.</title>
        <authorList>
            <person name="Taylor-Brown A."/>
            <person name="Polkinghorne A."/>
        </authorList>
    </citation>
    <scope>NUCLEOTIDE SEQUENCE [LARGE SCALE GENOMIC DNA]</scope>
    <source>
        <strain evidence="1 2">Hat2</strain>
    </source>
</reference>
<sequence>MEVFWGDALTSFRLQETHDRDVLLYSCLSQNLFCCRLLAFELLSARGEINLKKCQKALDFLEKNLSCPWSGSEQWMKMNSQIVRVLRWLCVPEFLKVFYSIGPSCANPIISRIVLDTCFDSNNLSEYLPSPSLYQVRFAVLVSWMSYLGPGIISGPFSVPLRHLHEQCPVLFLLDLKQLVENGSLQRAVTGEIFEREASLEHLSSILHRHVRYTHQMSCLTPLAVALSMSGVFREHDPLAIRDCFEKHVFEWAHEKRCSVDEIIRHVLVKMYGLSDEMVRGLPSWPQGLVPKEFVMDFNSEKLFWDARLVLDHEKLSCSLFRRLCQSDLLCVWKDTLISLITREKEVCYHYLASGLGLEGKSGLSLLDPFKKWTKDRLDQLTEEEADLCRKMGLLEEHCHEIYSRSAQVNDRAAQWMKAELASLSWEKECYAKQRDQLLSRRRQVESFGQVFEEVCSKQLTRFFFLERVEGEEFVQHSLFPHMHFRLKGHLRGCPQTVSDWSLFWDIVSEYLLFCQKEASLSVQGLDPLDDRDVTDLATRGYRDKGLIAECSRRFTTFSQFSLNDSILHSPWEFSFKVSFEEGCRLVFPRESFQQVHTTSFCEEVDDFWVFLMDGVERSCTSFFESCSRNQNESLILSSPRSILLFRPGSKYFFRGVLAEIYPYTWIRDFFLLPLREKYCAKISPSVQRKMMDSFLDQKKLLKTILAERVVSREAVFPSEMRKRLANVLGKSHYRKDILRRFDAFFFKKLPIFSLEEVRRYLEKIVDLEWFQRRGLHFSVDGFTASLKEEEILFHDIVWSTLVQYICSENHKNSFPIHFFEDLLQVCVDVHFLPLPPVRFADSLVFGYDLAFVFNPGLDRLEVWNVRGLPYEGFPTRDELAFFGGDSPSMEWKIFLRGPSESFLNTSDQERW</sequence>
<evidence type="ECO:0000313" key="1">
    <source>
        <dbReference type="EMBL" id="RDB31152.1"/>
    </source>
</evidence>
<protein>
    <submittedName>
        <fullName evidence="1">Uncharacterized protein</fullName>
    </submittedName>
</protein>
<dbReference type="Proteomes" id="UP000253816">
    <property type="component" value="Unassembled WGS sequence"/>
</dbReference>
<gene>
    <name evidence="1" type="ORF">HAT2_00746</name>
</gene>
<evidence type="ECO:0000313" key="2">
    <source>
        <dbReference type="Proteomes" id="UP000253816"/>
    </source>
</evidence>
<dbReference type="EMBL" id="QQBG01000028">
    <property type="protein sequence ID" value="RDB31152.1"/>
    <property type="molecule type" value="Genomic_DNA"/>
</dbReference>